<proteinExistence type="predicted"/>
<sequence length="149" mass="16600">MFDCKIIVQITSTLAKIEFRVEKPHSGSLVMAIGINITSEQRKTALQTALRILDKWRCNDTEKNILLGINCDCQDLEISEPTLERISYILGIHKALRQIFTSDETVYGWIRKPNSHPALANGSAMDYMLLGNASSISTVAKLIKGYSGQ</sequence>
<reference evidence="1 2" key="1">
    <citation type="submission" date="2020-04" db="EMBL/GenBank/DDBJ databases">
        <title>Vibrio sp. SM6, a novel species isolated from seawater.</title>
        <authorList>
            <person name="Wang X."/>
        </authorList>
    </citation>
    <scope>NUCLEOTIDE SEQUENCE [LARGE SCALE GENOMIC DNA]</scope>
    <source>
        <strain evidence="1 2">SM6</strain>
    </source>
</reference>
<gene>
    <name evidence="1" type="ORF">HGP28_14980</name>
</gene>
<organism evidence="1 2">
    <name type="scientific">Vibrio agarilyticus</name>
    <dbReference type="NCBI Taxonomy" id="2726741"/>
    <lineage>
        <taxon>Bacteria</taxon>
        <taxon>Pseudomonadati</taxon>
        <taxon>Pseudomonadota</taxon>
        <taxon>Gammaproteobacteria</taxon>
        <taxon>Vibrionales</taxon>
        <taxon>Vibrionaceae</taxon>
        <taxon>Vibrio</taxon>
    </lineage>
</organism>
<protein>
    <submittedName>
        <fullName evidence="1">DUF2384 domain-containing protein</fullName>
    </submittedName>
</protein>
<accession>A0A7X8TT69</accession>
<dbReference type="EMBL" id="JABAIK010000017">
    <property type="protein sequence ID" value="NLS14191.1"/>
    <property type="molecule type" value="Genomic_DNA"/>
</dbReference>
<comment type="caution">
    <text evidence="1">The sequence shown here is derived from an EMBL/GenBank/DDBJ whole genome shotgun (WGS) entry which is preliminary data.</text>
</comment>
<name>A0A7X8TT69_9VIBR</name>
<dbReference type="AlphaFoldDB" id="A0A7X8TT69"/>
<keyword evidence="2" id="KW-1185">Reference proteome</keyword>
<evidence type="ECO:0000313" key="2">
    <source>
        <dbReference type="Proteomes" id="UP000535589"/>
    </source>
</evidence>
<evidence type="ECO:0000313" key="1">
    <source>
        <dbReference type="EMBL" id="NLS14191.1"/>
    </source>
</evidence>
<dbReference type="Proteomes" id="UP000535589">
    <property type="component" value="Unassembled WGS sequence"/>
</dbReference>
<dbReference type="RefSeq" id="WP_211092016.1">
    <property type="nucleotide sequence ID" value="NZ_JABAIK010000017.1"/>
</dbReference>